<evidence type="ECO:0000313" key="3">
    <source>
        <dbReference type="EMBL" id="MBM2356392.1"/>
    </source>
</evidence>
<gene>
    <name evidence="3" type="primary">terL</name>
    <name evidence="3" type="ORF">JQX14_17690</name>
</gene>
<dbReference type="AlphaFoldDB" id="A0A9Q2P4M4"/>
<name>A0A9Q2P4M4_9RHOB</name>
<reference evidence="3" key="1">
    <citation type="submission" date="2021-01" db="EMBL/GenBank/DDBJ databases">
        <title>Diatom-associated Roseobacters Show Island Model of Population Structure.</title>
        <authorList>
            <person name="Qu L."/>
            <person name="Feng X."/>
            <person name="Chen Y."/>
            <person name="Li L."/>
            <person name="Wang X."/>
            <person name="Hu Z."/>
            <person name="Wang H."/>
            <person name="Luo H."/>
        </authorList>
    </citation>
    <scope>NUCLEOTIDE SEQUENCE</scope>
    <source>
        <strain evidence="3">SM26-45</strain>
    </source>
</reference>
<evidence type="ECO:0000256" key="1">
    <source>
        <dbReference type="ARBA" id="ARBA00022612"/>
    </source>
</evidence>
<dbReference type="NCBIfam" id="TIGR01630">
    <property type="entry name" value="psiM2_ORF9"/>
    <property type="match status" value="1"/>
</dbReference>
<dbReference type="EMBL" id="JAFBWN010000015">
    <property type="protein sequence ID" value="MBM2356392.1"/>
    <property type="molecule type" value="Genomic_DNA"/>
</dbReference>
<dbReference type="InterPro" id="IPR006517">
    <property type="entry name" value="Phage_terminase_lsu-like_C"/>
</dbReference>
<sequence length="534" mass="60080">MNRTDLLNVDREIAKRSLSEFVQMGWPVLEPAEVYKHNWHMDALSDHLMAAAAGDSAMNRLLINVPPGTSKSSKTSVFFPAWLWGPFGAPNIRFIGAAHEQGLATRDNRRTRLLVESDWYQERWPTKITSDQNEKTLFENDKRGFRQSSAVAGMTGKRGHFVVWDDPQNPESANSDVSRETSLRIFRETLPSRLVDPINSVIIIIMQRLNQDDVSGYILANELGYQHLMLPMEFEPHRRCYTVVKPTHFKSEKVRGRYLGAKQRWFLEGDEVPDDLAPVVERLEVQEVYNQDPREEDGELLFEDRFPRSVVDRDKKVMGEYATAGQLQQRPAPREGGMFKTADFEIVDAIPHVVAWVRAWDLAATKVNRAKRTKGASKAAFTAGVAMGKTADGRYIIADVNRFQENVGKVETKIVNTAGQDVQRYKGIRGSLPKDPGAGGKAWATTLITKLAGFSYRATPEDGDKVSRAQPLAAQVENGNVMLLRGAWNKDFLDEIGLFPASKYKDQVDAATRAFAELVNAPTFEWYVSGDDDE</sequence>
<accession>A0A9Q2P4M4</accession>
<keyword evidence="1" id="KW-1188">Viral release from host cell</keyword>
<dbReference type="RefSeq" id="WP_231035284.1">
    <property type="nucleotide sequence ID" value="NZ_JAJNGX010000015.1"/>
</dbReference>
<protein>
    <submittedName>
        <fullName evidence="3">Phage terminase large subunit</fullName>
    </submittedName>
</protein>
<comment type="caution">
    <text evidence="3">The sequence shown here is derived from an EMBL/GenBank/DDBJ whole genome shotgun (WGS) entry which is preliminary data.</text>
</comment>
<dbReference type="Pfam" id="PF17289">
    <property type="entry name" value="Terminase_6C"/>
    <property type="match status" value="1"/>
</dbReference>
<dbReference type="Proteomes" id="UP000809337">
    <property type="component" value="Unassembled WGS sequence"/>
</dbReference>
<evidence type="ECO:0000259" key="2">
    <source>
        <dbReference type="Pfam" id="PF17289"/>
    </source>
</evidence>
<evidence type="ECO:0000313" key="4">
    <source>
        <dbReference type="Proteomes" id="UP000809337"/>
    </source>
</evidence>
<organism evidence="3 4">
    <name type="scientific">Pseudosulfitobacter pseudonitzschiae</name>
    <dbReference type="NCBI Taxonomy" id="1402135"/>
    <lineage>
        <taxon>Bacteria</taxon>
        <taxon>Pseudomonadati</taxon>
        <taxon>Pseudomonadota</taxon>
        <taxon>Alphaproteobacteria</taxon>
        <taxon>Rhodobacterales</taxon>
        <taxon>Roseobacteraceae</taxon>
        <taxon>Pseudosulfitobacter</taxon>
    </lineage>
</organism>
<dbReference type="InterPro" id="IPR035421">
    <property type="entry name" value="Terminase_6C"/>
</dbReference>
<feature type="domain" description="Terminase large subunit gp17-like C-terminal" evidence="2">
    <location>
        <begin position="359"/>
        <end position="515"/>
    </location>
</feature>
<proteinExistence type="predicted"/>